<evidence type="ECO:0000313" key="2">
    <source>
        <dbReference type="Proteomes" id="UP000636505"/>
    </source>
</evidence>
<name>A0A8J7DMA2_9CYAN</name>
<comment type="caution">
    <text evidence="1">The sequence shown here is derived from an EMBL/GenBank/DDBJ whole genome shotgun (WGS) entry which is preliminary data.</text>
</comment>
<dbReference type="Proteomes" id="UP000636505">
    <property type="component" value="Unassembled WGS sequence"/>
</dbReference>
<accession>A0A8J7DMA2</accession>
<gene>
    <name evidence="1" type="ORF">IQ241_02655</name>
</gene>
<dbReference type="EMBL" id="JADEXG010000004">
    <property type="protein sequence ID" value="MBE9076205.1"/>
    <property type="molecule type" value="Genomic_DNA"/>
</dbReference>
<evidence type="ECO:0000313" key="1">
    <source>
        <dbReference type="EMBL" id="MBE9076205.1"/>
    </source>
</evidence>
<keyword evidence="2" id="KW-1185">Reference proteome</keyword>
<proteinExistence type="predicted"/>
<organism evidence="1 2">
    <name type="scientific">Vasconcelosia minhoensis LEGE 07310</name>
    <dbReference type="NCBI Taxonomy" id="915328"/>
    <lineage>
        <taxon>Bacteria</taxon>
        <taxon>Bacillati</taxon>
        <taxon>Cyanobacteriota</taxon>
        <taxon>Cyanophyceae</taxon>
        <taxon>Nodosilineales</taxon>
        <taxon>Cymatolegaceae</taxon>
        <taxon>Vasconcelosia</taxon>
        <taxon>Vasconcelosia minhoensis</taxon>
    </lineage>
</organism>
<dbReference type="AlphaFoldDB" id="A0A8J7DMA2"/>
<sequence>MPQVDRNAAVITNHFLNSENVLGALPHEAKEWLEGLPWAQRRYVLSLCHVMCAVPPEVQAEFLDSYTADGLISRIIHDQNTQQRVNYHLQRFRIATQLTEVVLRGYIRQFCIHSAQDAVHQLDLYLETALKLMNSAEERNTVLSYVLGFEILKILFQMTWEQQERLYRLQPNQEAFVRSYVKPVQQAHRLNGIIVPRDENHFFARRDYYVQNPELSEERLTALILATFRVNAIVELGFSVIRHVNAIQFNYDYIYQPDDNPIFD</sequence>
<reference evidence="1" key="1">
    <citation type="submission" date="2020-10" db="EMBL/GenBank/DDBJ databases">
        <authorList>
            <person name="Castelo-Branco R."/>
            <person name="Eusebio N."/>
            <person name="Adriana R."/>
            <person name="Vieira A."/>
            <person name="Brugerolle De Fraissinette N."/>
            <person name="Rezende De Castro R."/>
            <person name="Schneider M.P."/>
            <person name="Vasconcelos V."/>
            <person name="Leao P.N."/>
        </authorList>
    </citation>
    <scope>NUCLEOTIDE SEQUENCE</scope>
    <source>
        <strain evidence="1">LEGE 07310</strain>
    </source>
</reference>
<protein>
    <submittedName>
        <fullName evidence="1">Cobyrinic acid a,c-diamide synthase</fullName>
    </submittedName>
</protein>